<feature type="region of interest" description="Disordered" evidence="1">
    <location>
        <begin position="406"/>
        <end position="442"/>
    </location>
</feature>
<feature type="compositionally biased region" description="Polar residues" evidence="1">
    <location>
        <begin position="784"/>
        <end position="793"/>
    </location>
</feature>
<dbReference type="AlphaFoldDB" id="A0A8C5Q705"/>
<feature type="region of interest" description="Disordered" evidence="1">
    <location>
        <begin position="307"/>
        <end position="339"/>
    </location>
</feature>
<dbReference type="Proteomes" id="UP000694569">
    <property type="component" value="Unplaced"/>
</dbReference>
<feature type="region of interest" description="Disordered" evidence="1">
    <location>
        <begin position="703"/>
        <end position="793"/>
    </location>
</feature>
<keyword evidence="3" id="KW-1185">Reference proteome</keyword>
<reference evidence="2" key="1">
    <citation type="submission" date="2025-08" db="UniProtKB">
        <authorList>
            <consortium name="Ensembl"/>
        </authorList>
    </citation>
    <scope>IDENTIFICATION</scope>
</reference>
<evidence type="ECO:0000313" key="2">
    <source>
        <dbReference type="Ensembl" id="ENSLLEP00000033987.1"/>
    </source>
</evidence>
<proteinExistence type="predicted"/>
<feature type="compositionally biased region" description="Basic and acidic residues" evidence="1">
    <location>
        <begin position="161"/>
        <end position="185"/>
    </location>
</feature>
<feature type="region of interest" description="Disordered" evidence="1">
    <location>
        <begin position="625"/>
        <end position="665"/>
    </location>
</feature>
<name>A0A8C5Q705_9ANUR</name>
<dbReference type="Ensembl" id="ENSLLET00000035278.1">
    <property type="protein sequence ID" value="ENSLLEP00000033987.1"/>
    <property type="gene ID" value="ENSLLEG00000021501.1"/>
</dbReference>
<evidence type="ECO:0000256" key="1">
    <source>
        <dbReference type="SAM" id="MobiDB-lite"/>
    </source>
</evidence>
<feature type="compositionally biased region" description="Polar residues" evidence="1">
    <location>
        <begin position="827"/>
        <end position="847"/>
    </location>
</feature>
<protein>
    <submittedName>
        <fullName evidence="2">Uncharacterized protein</fullName>
    </submittedName>
</protein>
<feature type="compositionally biased region" description="Polar residues" evidence="1">
    <location>
        <begin position="859"/>
        <end position="872"/>
    </location>
</feature>
<sequence length="1127" mass="124588">MLIERIKHYYEAAEANASFLTKEDSISYIPTGVVKDSILRFNYILQQEVKKDKEWSLCEGSGCANDGKRASSPVGSQSGVDRTSEQPVALVEDGSIKHALEQDLEYKTCAEIRKAWKEKEKNTIPESCAILKRQKPCRKGSEDNVLVIVEESDLESGTQAVKEESVKRETKREQKRNNSEIKSNKQDSQQQTEEDHKMAFCPSGLGLYETEDICLIENSDKIINKVQLLARMYSEKIGKMKSQKRNGERRPMALNKATTRSFPQVNEDKLGDRNMRGPQQYGHVLIRETLLHINCVQENGLLLAAPPQSSSDLSKGDTGVNSKSMLQPSRCHQNPRIQSSGTEERVTCLDAAEIQTVSAVTGQERVDLECSVHECQPMPMVEYQPLPMLECQPLPMVELQPAAGENIPTTPVPSTPASGPHLSPGKNEASEAYPKGDVQTKGLPELTKENKDIFNEQVEVNEEFVTTQIQTPEDSIFSEQVVHDKKPDSSNSNAEQETEIIKENPHLDIAETMSDYDPESVYNDSEQTEPVTMNTKTSEEKPDRAQPLQSSPARDMLSLSAPSEEEVSDQQDTQHQAGLHFENDSVDTHCHSSLTPKSQACSPSVLDVMQRLQLDSSFSIVSKDISSKKTNLATRSSSFKSKTTSAENFKNVHQGSPHENKQQKPEFGATPKILAPLALHRKLSSAAALSKYLPETHLTQCLTRRSPMAKAKSSDAELQTVPRPEASRQNVPSSCPPALSGNENQSKGLKSKLMRDATMEEDPKQDDTKPTQNLSRMKEINAPLTPSSTNQQRRFGDQENKLLDSPVSWSPGSTVLIAFPCPSSIKQTPTLTASEPNSRVQSPQTIRSRMCSPPPHYRNATTTSTHIPSSKSRPCSFTHLCFGHQERSSSSSTNSTPTCTSPTSFINPRPEACGFHFHTGRTLANCVCSGEDEAKCPKNALRSPTWSADRISQFSCTNQSSSFLVPEVLPHSSGINPHELTGIQWPDVRELRSKYGPLECQNITSYQKKSDRKPLASFRPFKSLGEEPEPCGTRMSCLDVTTLHTSKEDDQKDTPHCNNGEKIDPTDSRDKATLKASYSTTVNIQIGGSGRISSFSTAQISLAHPSLPVTESQSLRKISVKGNTFES</sequence>
<feature type="compositionally biased region" description="Basic and acidic residues" evidence="1">
    <location>
        <begin position="753"/>
        <end position="769"/>
    </location>
</feature>
<evidence type="ECO:0000313" key="3">
    <source>
        <dbReference type="Proteomes" id="UP000694569"/>
    </source>
</evidence>
<feature type="compositionally biased region" description="Low complexity" evidence="1">
    <location>
        <begin position="636"/>
        <end position="645"/>
    </location>
</feature>
<dbReference type="OrthoDB" id="1594986at2759"/>
<feature type="region of interest" description="Disordered" evidence="1">
    <location>
        <begin position="65"/>
        <end position="86"/>
    </location>
</feature>
<dbReference type="GeneTree" id="ENSGT01010000229792"/>
<organism evidence="2 3">
    <name type="scientific">Leptobrachium leishanense</name>
    <name type="common">Leishan spiny toad</name>
    <dbReference type="NCBI Taxonomy" id="445787"/>
    <lineage>
        <taxon>Eukaryota</taxon>
        <taxon>Metazoa</taxon>
        <taxon>Chordata</taxon>
        <taxon>Craniata</taxon>
        <taxon>Vertebrata</taxon>
        <taxon>Euteleostomi</taxon>
        <taxon>Amphibia</taxon>
        <taxon>Batrachia</taxon>
        <taxon>Anura</taxon>
        <taxon>Pelobatoidea</taxon>
        <taxon>Megophryidae</taxon>
        <taxon>Leptobrachium</taxon>
    </lineage>
</organism>
<feature type="region of interest" description="Disordered" evidence="1">
    <location>
        <begin position="1045"/>
        <end position="1068"/>
    </location>
</feature>
<feature type="region of interest" description="Disordered" evidence="1">
    <location>
        <begin position="157"/>
        <end position="195"/>
    </location>
</feature>
<feature type="region of interest" description="Disordered" evidence="1">
    <location>
        <begin position="827"/>
        <end position="872"/>
    </location>
</feature>
<reference evidence="2" key="2">
    <citation type="submission" date="2025-09" db="UniProtKB">
        <authorList>
            <consortium name="Ensembl"/>
        </authorList>
    </citation>
    <scope>IDENTIFICATION</scope>
</reference>
<accession>A0A8C5Q705</accession>
<feature type="region of interest" description="Disordered" evidence="1">
    <location>
        <begin position="467"/>
        <end position="581"/>
    </location>
</feature>
<feature type="compositionally biased region" description="Basic and acidic residues" evidence="1">
    <location>
        <begin position="499"/>
        <end position="509"/>
    </location>
</feature>
<feature type="compositionally biased region" description="Polar residues" evidence="1">
    <location>
        <begin position="522"/>
        <end position="536"/>
    </location>
</feature>